<dbReference type="EMBL" id="CP029192">
    <property type="protein sequence ID" value="QES32125.1"/>
    <property type="molecule type" value="Genomic_DNA"/>
</dbReference>
<dbReference type="FunFam" id="1.20.810.10:FF:000007">
    <property type="entry name" value="Ubiquinol-cytochrome C reductase B subunit"/>
    <property type="match status" value="1"/>
</dbReference>
<comment type="catalytic activity">
    <reaction evidence="16">
        <text>a quinol + 2 Fe(III)-[cytochrome c](out) = a quinone + 2 Fe(II)-[cytochrome c](out) + 2 H(+)(out)</text>
        <dbReference type="Rhea" id="RHEA:11484"/>
        <dbReference type="Rhea" id="RHEA-COMP:10350"/>
        <dbReference type="Rhea" id="RHEA-COMP:14399"/>
        <dbReference type="ChEBI" id="CHEBI:15378"/>
        <dbReference type="ChEBI" id="CHEBI:24646"/>
        <dbReference type="ChEBI" id="CHEBI:29033"/>
        <dbReference type="ChEBI" id="CHEBI:29034"/>
        <dbReference type="ChEBI" id="CHEBI:132124"/>
        <dbReference type="EC" id="7.1.1.8"/>
    </reaction>
</comment>
<evidence type="ECO:0000256" key="3">
    <source>
        <dbReference type="ARBA" id="ARBA00012951"/>
    </source>
</evidence>
<feature type="transmembrane region" description="Helical" evidence="19">
    <location>
        <begin position="336"/>
        <end position="357"/>
    </location>
</feature>
<keyword evidence="6" id="KW-1003">Cell membrane</keyword>
<keyword evidence="8" id="KW-0679">Respiratory chain</keyword>
<feature type="transmembrane region" description="Helical" evidence="19">
    <location>
        <begin position="51"/>
        <end position="70"/>
    </location>
</feature>
<comment type="cofactor">
    <cofactor evidence="1">
        <name>heme</name>
        <dbReference type="ChEBI" id="CHEBI:30413"/>
    </cofactor>
</comment>
<keyword evidence="13 19" id="KW-1133">Transmembrane helix</keyword>
<dbReference type="InterPro" id="IPR016174">
    <property type="entry name" value="Di-haem_cyt_TM"/>
</dbReference>
<feature type="region of interest" description="Disordered" evidence="18">
    <location>
        <begin position="490"/>
        <end position="565"/>
    </location>
</feature>
<dbReference type="GO" id="GO:0046872">
    <property type="term" value="F:metal ion binding"/>
    <property type="evidence" value="ECO:0007669"/>
    <property type="project" value="UniProtKB-KW"/>
</dbReference>
<dbReference type="PROSITE" id="PS51002">
    <property type="entry name" value="CYTB_NTER"/>
    <property type="match status" value="1"/>
</dbReference>
<evidence type="ECO:0000256" key="17">
    <source>
        <dbReference type="ARBA" id="ARBA00029568"/>
    </source>
</evidence>
<evidence type="ECO:0000256" key="2">
    <source>
        <dbReference type="ARBA" id="ARBA00004651"/>
    </source>
</evidence>
<comment type="subcellular location">
    <subcellularLocation>
        <location evidence="2">Cell membrane</location>
        <topology evidence="2">Multi-pass membrane protein</topology>
    </subcellularLocation>
</comment>
<feature type="transmembrane region" description="Helical" evidence="19">
    <location>
        <begin position="179"/>
        <end position="200"/>
    </location>
</feature>
<evidence type="ECO:0000256" key="4">
    <source>
        <dbReference type="ARBA" id="ARBA00016116"/>
    </source>
</evidence>
<feature type="transmembrane region" description="Helical" evidence="19">
    <location>
        <begin position="416"/>
        <end position="433"/>
    </location>
</feature>
<evidence type="ECO:0000256" key="19">
    <source>
        <dbReference type="SAM" id="Phobius"/>
    </source>
</evidence>
<gene>
    <name evidence="21" type="ORF">DEJ48_00635</name>
</gene>
<feature type="compositionally biased region" description="Pro residues" evidence="18">
    <location>
        <begin position="543"/>
        <end position="553"/>
    </location>
</feature>
<evidence type="ECO:0000256" key="7">
    <source>
        <dbReference type="ARBA" id="ARBA00022617"/>
    </source>
</evidence>
<feature type="transmembrane region" description="Helical" evidence="19">
    <location>
        <begin position="269"/>
        <end position="292"/>
    </location>
</feature>
<dbReference type="Pfam" id="PF13631">
    <property type="entry name" value="Cytochrom_B_N_2"/>
    <property type="match status" value="1"/>
</dbReference>
<keyword evidence="7" id="KW-0349">Heme</keyword>
<dbReference type="AlphaFoldDB" id="A0A5P2BNS4"/>
<dbReference type="RefSeq" id="WP_150213437.1">
    <property type="nucleotide sequence ID" value="NZ_CP029192.1"/>
</dbReference>
<evidence type="ECO:0000256" key="11">
    <source>
        <dbReference type="ARBA" id="ARBA00022967"/>
    </source>
</evidence>
<evidence type="ECO:0000256" key="15">
    <source>
        <dbReference type="ARBA" id="ARBA00023136"/>
    </source>
</evidence>
<dbReference type="OrthoDB" id="9804503at2"/>
<dbReference type="EC" id="7.1.1.8" evidence="3"/>
<evidence type="ECO:0000256" key="18">
    <source>
        <dbReference type="SAM" id="MobiDB-lite"/>
    </source>
</evidence>
<evidence type="ECO:0000256" key="1">
    <source>
        <dbReference type="ARBA" id="ARBA00001971"/>
    </source>
</evidence>
<dbReference type="GO" id="GO:0008121">
    <property type="term" value="F:quinol-cytochrome-c reductase activity"/>
    <property type="evidence" value="ECO:0007669"/>
    <property type="project" value="UniProtKB-EC"/>
</dbReference>
<evidence type="ECO:0000256" key="16">
    <source>
        <dbReference type="ARBA" id="ARBA00029351"/>
    </source>
</evidence>
<keyword evidence="12" id="KW-0249">Electron transport</keyword>
<evidence type="ECO:0000256" key="12">
    <source>
        <dbReference type="ARBA" id="ARBA00022982"/>
    </source>
</evidence>
<feature type="domain" description="Cytochrome b/b6 N-terminal region profile" evidence="20">
    <location>
        <begin position="19"/>
        <end position="244"/>
    </location>
</feature>
<dbReference type="Gene3D" id="1.20.810.10">
    <property type="entry name" value="Cytochrome Bc1 Complex, Chain C"/>
    <property type="match status" value="1"/>
</dbReference>
<evidence type="ECO:0000256" key="9">
    <source>
        <dbReference type="ARBA" id="ARBA00022692"/>
    </source>
</evidence>
<evidence type="ECO:0000256" key="5">
    <source>
        <dbReference type="ARBA" id="ARBA00022448"/>
    </source>
</evidence>
<dbReference type="GO" id="GO:0016491">
    <property type="term" value="F:oxidoreductase activity"/>
    <property type="evidence" value="ECO:0007669"/>
    <property type="project" value="InterPro"/>
</dbReference>
<dbReference type="PANTHER" id="PTHR19271:SF16">
    <property type="entry name" value="CYTOCHROME B"/>
    <property type="match status" value="1"/>
</dbReference>
<dbReference type="InterPro" id="IPR005797">
    <property type="entry name" value="Cyt_b/b6_N"/>
</dbReference>
<dbReference type="InterPro" id="IPR027387">
    <property type="entry name" value="Cytb/b6-like_sf"/>
</dbReference>
<keyword evidence="10" id="KW-0479">Metal-binding</keyword>
<evidence type="ECO:0000259" key="20">
    <source>
        <dbReference type="PROSITE" id="PS51002"/>
    </source>
</evidence>
<feature type="transmembrane region" description="Helical" evidence="19">
    <location>
        <begin position="378"/>
        <end position="396"/>
    </location>
</feature>
<proteinExistence type="predicted"/>
<evidence type="ECO:0000256" key="14">
    <source>
        <dbReference type="ARBA" id="ARBA00023004"/>
    </source>
</evidence>
<protein>
    <recommendedName>
        <fullName evidence="4">Cytochrome bc1 complex cytochrome b subunit</fullName>
        <ecNumber evidence="3">7.1.1.8</ecNumber>
    </recommendedName>
    <alternativeName>
        <fullName evidence="17">Cytochrome bc1 reductase complex subunit QcrB</fullName>
    </alternativeName>
</protein>
<accession>A0A5P2BNS4</accession>
<keyword evidence="5" id="KW-0813">Transport</keyword>
<sequence length="565" mass="62765">MSITDKAPRRGQAPAGERIADYVDARLGLYKGRTLMRKVFPEHWSFMFGEIALYSFIILILTGLYLTLFFNPSMHHTVYDGPHVPLQGVQMSEAYASTLRISFEVRGGLFIRQLHHWAALTMIAATMAHTLRHFLTGSFRKPRELNWLIGVALLVLVTLEGFLGYSLPDDLLSGTGLRIAEGVTLAIPLVGTYATFFLFGGEFPSTDVIPRFYSLHILLLPGLMLALVSIHLILVVHHKHTQFRGPGRTQHNVVGQPLMPHYAAKAGGFFFLVSGVLALMAGVAQINAVWVYGPYRPDQISQGSQPDWYMGFLEGALRAFPAWEFAVAGHTVNMGVLIPAVVLPTLLIAVAALWPFIEAWITGDKGEHHLLDRPREQPARTAFVCSLAAFYLVLFFGGSNDILAERFHLSMNAITWAVRIGVFVIPALTYVITRRICIGLQLRDRDKLLHGRETGRIKRLPHGEFTEVHERLDRAQEYLLLSRDVPAALPAPARTDRDGIPNPRSRTQTVRHRLSRWLAGGQIPPPTPQEMQEALHHLDPAPGGHPPPAPPAPAQAHTGPDRQQP</sequence>
<name>A0A5P2BNS4_STRVZ</name>
<evidence type="ECO:0000256" key="13">
    <source>
        <dbReference type="ARBA" id="ARBA00022989"/>
    </source>
</evidence>
<dbReference type="Proteomes" id="UP000322927">
    <property type="component" value="Chromosome"/>
</dbReference>
<feature type="transmembrane region" description="Helical" evidence="19">
    <location>
        <begin position="212"/>
        <end position="236"/>
    </location>
</feature>
<dbReference type="SUPFAM" id="SSF81342">
    <property type="entry name" value="Transmembrane di-heme cytochromes"/>
    <property type="match status" value="1"/>
</dbReference>
<reference evidence="21 22" key="1">
    <citation type="submission" date="2018-05" db="EMBL/GenBank/DDBJ databases">
        <title>Streptomyces venezuelae.</title>
        <authorList>
            <person name="Kim W."/>
            <person name="Lee N."/>
            <person name="Cho B.-K."/>
        </authorList>
    </citation>
    <scope>NUCLEOTIDE SEQUENCE [LARGE SCALE GENOMIC DNA]</scope>
    <source>
        <strain evidence="21 22">ATCC 14584</strain>
    </source>
</reference>
<keyword evidence="11" id="KW-1278">Translocase</keyword>
<evidence type="ECO:0000256" key="8">
    <source>
        <dbReference type="ARBA" id="ARBA00022660"/>
    </source>
</evidence>
<keyword evidence="9 19" id="KW-0812">Transmembrane</keyword>
<keyword evidence="14" id="KW-0408">Iron</keyword>
<keyword evidence="15 19" id="KW-0472">Membrane</keyword>
<feature type="transmembrane region" description="Helical" evidence="19">
    <location>
        <begin position="147"/>
        <end position="167"/>
    </location>
</feature>
<feature type="transmembrane region" description="Helical" evidence="19">
    <location>
        <begin position="116"/>
        <end position="135"/>
    </location>
</feature>
<evidence type="ECO:0000313" key="21">
    <source>
        <dbReference type="EMBL" id="QES32125.1"/>
    </source>
</evidence>
<evidence type="ECO:0000256" key="6">
    <source>
        <dbReference type="ARBA" id="ARBA00022475"/>
    </source>
</evidence>
<dbReference type="PANTHER" id="PTHR19271">
    <property type="entry name" value="CYTOCHROME B"/>
    <property type="match status" value="1"/>
</dbReference>
<organism evidence="21 22">
    <name type="scientific">Streptomyces venezuelae</name>
    <dbReference type="NCBI Taxonomy" id="54571"/>
    <lineage>
        <taxon>Bacteria</taxon>
        <taxon>Bacillati</taxon>
        <taxon>Actinomycetota</taxon>
        <taxon>Actinomycetes</taxon>
        <taxon>Kitasatosporales</taxon>
        <taxon>Streptomycetaceae</taxon>
        <taxon>Streptomyces</taxon>
    </lineage>
</organism>
<evidence type="ECO:0000313" key="22">
    <source>
        <dbReference type="Proteomes" id="UP000322927"/>
    </source>
</evidence>
<evidence type="ECO:0000256" key="10">
    <source>
        <dbReference type="ARBA" id="ARBA00022723"/>
    </source>
</evidence>
<dbReference type="GO" id="GO:0022904">
    <property type="term" value="P:respiratory electron transport chain"/>
    <property type="evidence" value="ECO:0007669"/>
    <property type="project" value="InterPro"/>
</dbReference>
<dbReference type="GO" id="GO:0005886">
    <property type="term" value="C:plasma membrane"/>
    <property type="evidence" value="ECO:0007669"/>
    <property type="project" value="UniProtKB-SubCell"/>
</dbReference>